<feature type="domain" description="C2H2-type" evidence="10">
    <location>
        <begin position="470"/>
        <end position="498"/>
    </location>
</feature>
<protein>
    <recommendedName>
        <fullName evidence="10">C2H2-type domain-containing protein</fullName>
    </recommendedName>
</protein>
<dbReference type="SUPFAM" id="SSF57667">
    <property type="entry name" value="beta-beta-alpha zinc fingers"/>
    <property type="match status" value="5"/>
</dbReference>
<evidence type="ECO:0000256" key="5">
    <source>
        <dbReference type="ARBA" id="ARBA00023015"/>
    </source>
</evidence>
<keyword evidence="6" id="KW-0804">Transcription</keyword>
<dbReference type="PROSITE" id="PS00028">
    <property type="entry name" value="ZINC_FINGER_C2H2_1"/>
    <property type="match status" value="11"/>
</dbReference>
<dbReference type="SMART" id="SM00355">
    <property type="entry name" value="ZnF_C2H2"/>
    <property type="match status" value="11"/>
</dbReference>
<feature type="domain" description="C2H2-type" evidence="10">
    <location>
        <begin position="499"/>
        <end position="527"/>
    </location>
</feature>
<comment type="subcellular location">
    <subcellularLocation>
        <location evidence="1">Nucleus</location>
    </subcellularLocation>
</comment>
<dbReference type="PROSITE" id="PS50157">
    <property type="entry name" value="ZINC_FINGER_C2H2_2"/>
    <property type="match status" value="10"/>
</dbReference>
<dbReference type="Gene3D" id="3.30.160.60">
    <property type="entry name" value="Classic Zinc Finger"/>
    <property type="match status" value="6"/>
</dbReference>
<feature type="domain" description="C2H2-type" evidence="10">
    <location>
        <begin position="300"/>
        <end position="328"/>
    </location>
</feature>
<feature type="domain" description="C2H2-type" evidence="10">
    <location>
        <begin position="110"/>
        <end position="138"/>
    </location>
</feature>
<proteinExistence type="predicted"/>
<evidence type="ECO:0000256" key="3">
    <source>
        <dbReference type="ARBA" id="ARBA00022737"/>
    </source>
</evidence>
<evidence type="ECO:0000313" key="11">
    <source>
        <dbReference type="EMBL" id="CAH0404148.1"/>
    </source>
</evidence>
<dbReference type="InterPro" id="IPR036236">
    <property type="entry name" value="Znf_C2H2_sf"/>
</dbReference>
<keyword evidence="8" id="KW-0863">Zinc-finger</keyword>
<feature type="domain" description="C2H2-type" evidence="10">
    <location>
        <begin position="46"/>
        <end position="69"/>
    </location>
</feature>
<evidence type="ECO:0000256" key="9">
    <source>
        <dbReference type="SAM" id="MobiDB-lite"/>
    </source>
</evidence>
<dbReference type="EMBL" id="OU963920">
    <property type="protein sequence ID" value="CAH0404148.1"/>
    <property type="molecule type" value="Genomic_DNA"/>
</dbReference>
<reference evidence="11" key="1">
    <citation type="submission" date="2021-12" db="EMBL/GenBank/DDBJ databases">
        <authorList>
            <person name="King R."/>
        </authorList>
    </citation>
    <scope>NUCLEOTIDE SEQUENCE</scope>
</reference>
<evidence type="ECO:0000256" key="2">
    <source>
        <dbReference type="ARBA" id="ARBA00022723"/>
    </source>
</evidence>
<feature type="compositionally biased region" description="Basic residues" evidence="9">
    <location>
        <begin position="518"/>
        <end position="533"/>
    </location>
</feature>
<dbReference type="PANTHER" id="PTHR24399">
    <property type="entry name" value="ZINC FINGER AND BTB DOMAIN-CONTAINING"/>
    <property type="match status" value="1"/>
</dbReference>
<dbReference type="PANTHER" id="PTHR24399:SF23">
    <property type="entry name" value="C2H2-TYPE DOMAIN-CONTAINING PROTEIN"/>
    <property type="match status" value="1"/>
</dbReference>
<feature type="compositionally biased region" description="Acidic residues" evidence="9">
    <location>
        <begin position="542"/>
        <end position="553"/>
    </location>
</feature>
<keyword evidence="7" id="KW-0539">Nucleus</keyword>
<evidence type="ECO:0000256" key="8">
    <source>
        <dbReference type="PROSITE-ProRule" id="PRU00042"/>
    </source>
</evidence>
<organism evidence="11 12">
    <name type="scientific">Chilo suppressalis</name>
    <name type="common">Asiatic rice borer moth</name>
    <dbReference type="NCBI Taxonomy" id="168631"/>
    <lineage>
        <taxon>Eukaryota</taxon>
        <taxon>Metazoa</taxon>
        <taxon>Ecdysozoa</taxon>
        <taxon>Arthropoda</taxon>
        <taxon>Hexapoda</taxon>
        <taxon>Insecta</taxon>
        <taxon>Pterygota</taxon>
        <taxon>Neoptera</taxon>
        <taxon>Endopterygota</taxon>
        <taxon>Lepidoptera</taxon>
        <taxon>Glossata</taxon>
        <taxon>Ditrysia</taxon>
        <taxon>Pyraloidea</taxon>
        <taxon>Crambidae</taxon>
        <taxon>Crambinae</taxon>
        <taxon>Chilo</taxon>
    </lineage>
</organism>
<keyword evidence="12" id="KW-1185">Reference proteome</keyword>
<evidence type="ECO:0000256" key="1">
    <source>
        <dbReference type="ARBA" id="ARBA00004123"/>
    </source>
</evidence>
<feature type="domain" description="C2H2-type" evidence="10">
    <location>
        <begin position="412"/>
        <end position="440"/>
    </location>
</feature>
<feature type="region of interest" description="Disordered" evidence="9">
    <location>
        <begin position="518"/>
        <end position="553"/>
    </location>
</feature>
<feature type="region of interest" description="Disordered" evidence="9">
    <location>
        <begin position="1"/>
        <end position="27"/>
    </location>
</feature>
<evidence type="ECO:0000313" key="12">
    <source>
        <dbReference type="Proteomes" id="UP001153292"/>
    </source>
</evidence>
<feature type="domain" description="C2H2-type" evidence="10">
    <location>
        <begin position="384"/>
        <end position="411"/>
    </location>
</feature>
<evidence type="ECO:0000256" key="4">
    <source>
        <dbReference type="ARBA" id="ARBA00022833"/>
    </source>
</evidence>
<name>A0ABN8B708_CHISP</name>
<evidence type="ECO:0000256" key="7">
    <source>
        <dbReference type="ARBA" id="ARBA00023242"/>
    </source>
</evidence>
<dbReference type="InterPro" id="IPR013087">
    <property type="entry name" value="Znf_C2H2_type"/>
</dbReference>
<dbReference type="Pfam" id="PF13912">
    <property type="entry name" value="zf-C2H2_6"/>
    <property type="match status" value="2"/>
</dbReference>
<dbReference type="Pfam" id="PF00096">
    <property type="entry name" value="zf-C2H2"/>
    <property type="match status" value="4"/>
</dbReference>
<keyword evidence="5" id="KW-0805">Transcription regulation</keyword>
<feature type="domain" description="C2H2-type" evidence="10">
    <location>
        <begin position="328"/>
        <end position="355"/>
    </location>
</feature>
<evidence type="ECO:0000256" key="6">
    <source>
        <dbReference type="ARBA" id="ARBA00023163"/>
    </source>
</evidence>
<feature type="domain" description="C2H2-type" evidence="10">
    <location>
        <begin position="441"/>
        <end position="469"/>
    </location>
</feature>
<feature type="domain" description="C2H2-type" evidence="10">
    <location>
        <begin position="356"/>
        <end position="383"/>
    </location>
</feature>
<keyword evidence="3" id="KW-0677">Repeat</keyword>
<accession>A0ABN8B708</accession>
<evidence type="ECO:0000259" key="10">
    <source>
        <dbReference type="PROSITE" id="PS50157"/>
    </source>
</evidence>
<keyword evidence="4" id="KW-0862">Zinc</keyword>
<gene>
    <name evidence="11" type="ORF">CHILSU_LOCUS7461</name>
</gene>
<keyword evidence="2" id="KW-0479">Metal-binding</keyword>
<sequence length="553" mass="64071">MSESESLSKRKKLDPETNSVPSNEIEEYEEVVLEEFEGSEEENKSLSCGVCDKKFSTIEALNGHSKIEHFVIYRTDDTESEYGTIETGELTTIEATSVQFESDDNDDEAEICDICSKKFATETALHNHIKFEHSEADTNMYVDSQEIIVKEEPSYIVEEDEVLVDKEEDIEDTAEETIGCRICLKKFSTVAALNNHAMIDHIEVYNTGDSDAWTCELSELNEYYKKSRDRPTNPLQEGRDFLKKEDVLSAMAPETLTSTLANTNVHYVIMKHEGGEEMKKKKRNYVRICKKSGEQESPEHNCPECNRVYDTRSKMMDHIRYAHRTKTIVCELCGKKFLTTSFLKCHQRKHSGERPFLCNGCPRTFITLAQLKRHHFQHHQYKPHHCDVCEKRFCTPKELKEHRSFHITGKPHACDLCPMKYNQQQSLMIHYAFAHNEQRPHQCQTCAKSFDSLHTFKTHMSMNHPEESFYSCEQCSKKFNKEQALKAHVLSAHANNKLYTCKICSKTFNQLHSLQLHKQKVHQNPRKKSRNHKVTVEKTSEDNSDEANETIDD</sequence>
<dbReference type="Proteomes" id="UP001153292">
    <property type="component" value="Chromosome 27"/>
</dbReference>